<dbReference type="Gene3D" id="1.10.630.10">
    <property type="entry name" value="Cytochrome P450"/>
    <property type="match status" value="1"/>
</dbReference>
<dbReference type="InterPro" id="IPR036396">
    <property type="entry name" value="Cyt_P450_sf"/>
</dbReference>
<dbReference type="GO" id="GO:0004497">
    <property type="term" value="F:monooxygenase activity"/>
    <property type="evidence" value="ECO:0007669"/>
    <property type="project" value="InterPro"/>
</dbReference>
<protein>
    <submittedName>
        <fullName evidence="6">Pisatin demethylase</fullName>
    </submittedName>
</protein>
<dbReference type="GO" id="GO:0005506">
    <property type="term" value="F:iron ion binding"/>
    <property type="evidence" value="ECO:0007669"/>
    <property type="project" value="InterPro"/>
</dbReference>
<evidence type="ECO:0000256" key="3">
    <source>
        <dbReference type="ARBA" id="ARBA00022617"/>
    </source>
</evidence>
<comment type="caution">
    <text evidence="6">The sequence shown here is derived from an EMBL/GenBank/DDBJ whole genome shotgun (WGS) entry which is preliminary data.</text>
</comment>
<evidence type="ECO:0000313" key="7">
    <source>
        <dbReference type="Proteomes" id="UP000605986"/>
    </source>
</evidence>
<comment type="similarity">
    <text evidence="2">Belongs to the cytochrome P450 family.</text>
</comment>
<dbReference type="PANTHER" id="PTHR24305">
    <property type="entry name" value="CYTOCHROME P450"/>
    <property type="match status" value="1"/>
</dbReference>
<evidence type="ECO:0000256" key="2">
    <source>
        <dbReference type="ARBA" id="ARBA00010617"/>
    </source>
</evidence>
<dbReference type="GO" id="GO:0020037">
    <property type="term" value="F:heme binding"/>
    <property type="evidence" value="ECO:0007669"/>
    <property type="project" value="InterPro"/>
</dbReference>
<keyword evidence="7" id="KW-1185">Reference proteome</keyword>
<dbReference type="InterPro" id="IPR050121">
    <property type="entry name" value="Cytochrome_P450_monoxygenase"/>
</dbReference>
<dbReference type="GO" id="GO:0016705">
    <property type="term" value="F:oxidoreductase activity, acting on paired donors, with incorporation or reduction of molecular oxygen"/>
    <property type="evidence" value="ECO:0007669"/>
    <property type="project" value="InterPro"/>
</dbReference>
<dbReference type="Proteomes" id="UP000605986">
    <property type="component" value="Unassembled WGS sequence"/>
</dbReference>
<keyword evidence="6" id="KW-0808">Transferase</keyword>
<dbReference type="OrthoDB" id="3934656at2759"/>
<dbReference type="GO" id="GO:0032259">
    <property type="term" value="P:methylation"/>
    <property type="evidence" value="ECO:0007669"/>
    <property type="project" value="UniProtKB-KW"/>
</dbReference>
<dbReference type="SUPFAM" id="SSF48264">
    <property type="entry name" value="Cytochrome P450"/>
    <property type="match status" value="1"/>
</dbReference>
<keyword evidence="5" id="KW-0408">Iron</keyword>
<feature type="non-terminal residue" evidence="6">
    <location>
        <position position="1"/>
    </location>
</feature>
<name>A0A8H4J835_9HYPO</name>
<sequence>TEFYQNNSLLLDGKIVHNMFSTASPTEHACLVKPVAKYYSSSSVLAMETQMNLVIEEFCTHLEKRFLENGDTCDLGEWFGFYTWDMLSQLTFSQTFGYMQKAKDFDDSIRSNALGADYFGLIGQIPFLDSLLAKNPVVRIGPPPLSNAIQFTVTRLQERFEKRKTDKNRGKADFMDHFINAMEEHPDIVDTQRVLVYLIGNVVAGSDTTAITLRAIFDFLLHNPHALKKLQDEVIAADFNPDKAVPYSSARSLSYLDAVIRESMRMHPSVAMLLERYVLIVLNQKCIF</sequence>
<dbReference type="AlphaFoldDB" id="A0A8H4J835"/>
<keyword evidence="4" id="KW-0479">Metal-binding</keyword>
<keyword evidence="3" id="KW-0349">Heme</keyword>
<accession>A0A8H4J835</accession>
<evidence type="ECO:0000256" key="4">
    <source>
        <dbReference type="ARBA" id="ARBA00022723"/>
    </source>
</evidence>
<dbReference type="PANTHER" id="PTHR24305:SF232">
    <property type="entry name" value="P450, PUTATIVE (EUROFUNG)-RELATED"/>
    <property type="match status" value="1"/>
</dbReference>
<dbReference type="Pfam" id="PF00067">
    <property type="entry name" value="p450"/>
    <property type="match status" value="1"/>
</dbReference>
<evidence type="ECO:0000256" key="1">
    <source>
        <dbReference type="ARBA" id="ARBA00001971"/>
    </source>
</evidence>
<dbReference type="InterPro" id="IPR001128">
    <property type="entry name" value="Cyt_P450"/>
</dbReference>
<reference evidence="6" key="1">
    <citation type="submission" date="2020-01" db="EMBL/GenBank/DDBJ databases">
        <title>Identification and distribution of gene clusters putatively required for synthesis of sphingolipid metabolism inhibitors in phylogenetically diverse species of the filamentous fungus Fusarium.</title>
        <authorList>
            <person name="Kim H.-S."/>
            <person name="Busman M."/>
            <person name="Brown D.W."/>
            <person name="Divon H."/>
            <person name="Uhlig S."/>
            <person name="Proctor R.H."/>
        </authorList>
    </citation>
    <scope>NUCLEOTIDE SEQUENCE</scope>
    <source>
        <strain evidence="6">NRRL 53441</strain>
    </source>
</reference>
<comment type="cofactor">
    <cofactor evidence="1">
        <name>heme</name>
        <dbReference type="ChEBI" id="CHEBI:30413"/>
    </cofactor>
</comment>
<dbReference type="EMBL" id="JAADJG010001703">
    <property type="protein sequence ID" value="KAF4414768.1"/>
    <property type="molecule type" value="Genomic_DNA"/>
</dbReference>
<evidence type="ECO:0000256" key="5">
    <source>
        <dbReference type="ARBA" id="ARBA00023004"/>
    </source>
</evidence>
<dbReference type="InterPro" id="IPR002401">
    <property type="entry name" value="Cyt_P450_E_grp-I"/>
</dbReference>
<organism evidence="6 7">
    <name type="scientific">Fusarium austroafricanum</name>
    <dbReference type="NCBI Taxonomy" id="2364996"/>
    <lineage>
        <taxon>Eukaryota</taxon>
        <taxon>Fungi</taxon>
        <taxon>Dikarya</taxon>
        <taxon>Ascomycota</taxon>
        <taxon>Pezizomycotina</taxon>
        <taxon>Sordariomycetes</taxon>
        <taxon>Hypocreomycetidae</taxon>
        <taxon>Hypocreales</taxon>
        <taxon>Nectriaceae</taxon>
        <taxon>Fusarium</taxon>
        <taxon>Fusarium concolor species complex</taxon>
    </lineage>
</organism>
<proteinExistence type="inferred from homology"/>
<evidence type="ECO:0000313" key="6">
    <source>
        <dbReference type="EMBL" id="KAF4414768.1"/>
    </source>
</evidence>
<gene>
    <name evidence="6" type="ORF">F53441_14703</name>
</gene>
<dbReference type="GO" id="GO:0008168">
    <property type="term" value="F:methyltransferase activity"/>
    <property type="evidence" value="ECO:0007669"/>
    <property type="project" value="UniProtKB-KW"/>
</dbReference>
<keyword evidence="6" id="KW-0489">Methyltransferase</keyword>
<dbReference type="PRINTS" id="PR00463">
    <property type="entry name" value="EP450I"/>
</dbReference>